<name>F1CZK3_FLAVE</name>
<feature type="domain" description="Homeobox" evidence="4">
    <location>
        <begin position="142"/>
        <end position="202"/>
    </location>
</feature>
<keyword evidence="1 2" id="KW-0539">Nucleus</keyword>
<feature type="DNA-binding region" description="Homeobox" evidence="1">
    <location>
        <begin position="144"/>
        <end position="203"/>
    </location>
</feature>
<keyword evidence="1 2" id="KW-0238">DNA-binding</keyword>
<dbReference type="InterPro" id="IPR001356">
    <property type="entry name" value="HD"/>
</dbReference>
<sequence>MELPSVSQTNPLERILKISQRFKETFSSYKTTASPASPPTPHPPLDLRIPSHVEAELVNEDVHHDIRELLQKGISGLQADYGRVYDQAYERTTLSGQYQGEAMEKLARIIERRFEYQAVPRLFEQYLEGKEDIAVSIAAASTIPSTSTTQFNHAFIPILTSYFNWNPFPPAQDRKMLADKGSMSERQIEVWFQNRRALSRKRTGLALRKQDFKRCLNRPPPDDVLKSLSATVSSKPSLIAAAPNGSGVVFVPPEQRRSTLEKKKKQDEEAAKHWGEGWGSIGGLCGFGLGALRLGRGAGKPSAKKYEFRKGLGLGSVPKAKALTRSEWEAARKDGKVTFAVEGFVVTPRKERAEKEMDVKAEMRRLVSAFAPSGVVWGDLGTRMDGEHASPFPKVGAATAGVTSDIRWFVDSKKPREVIEIVDSDESDEEEEDDEIVEVDRREWEKRQEARQKETERIKRRKERLGAKRIPTRWAPYPVHDDVAVGDLEPNLPGFSFNKRVDDLMTGKEMRVRRDRRSKARSTASPEPSSRLASSSSSSSLSSVPSLTHSSPSSDDEDDFESLFSDALPIQPQTPPTVPAAQPLALPTTTTPASSLDTDFFATIFPEYGPTSTIPVPPVPQKDTDMFDFSNIDFSTGMAVGYDAFANPTADLDFGVDWSMGMGSGMDGFVSLPVPGVGGYDYASGGGW</sequence>
<feature type="compositionally biased region" description="Low complexity" evidence="3">
    <location>
        <begin position="562"/>
        <end position="571"/>
    </location>
</feature>
<dbReference type="Pfam" id="PF00046">
    <property type="entry name" value="Homeodomain"/>
    <property type="match status" value="1"/>
</dbReference>
<proteinExistence type="predicted"/>
<protein>
    <submittedName>
        <fullName evidence="5">Putative homeodomain 2 protein</fullName>
    </submittedName>
</protein>
<dbReference type="SUPFAM" id="SSF46689">
    <property type="entry name" value="Homeodomain-like"/>
    <property type="match status" value="1"/>
</dbReference>
<evidence type="ECO:0000256" key="2">
    <source>
        <dbReference type="RuleBase" id="RU000682"/>
    </source>
</evidence>
<dbReference type="SMART" id="SM00389">
    <property type="entry name" value="HOX"/>
    <property type="match status" value="1"/>
</dbReference>
<feature type="compositionally biased region" description="Basic and acidic residues" evidence="3">
    <location>
        <begin position="254"/>
        <end position="268"/>
    </location>
</feature>
<dbReference type="CDD" id="cd00086">
    <property type="entry name" value="homeodomain"/>
    <property type="match status" value="1"/>
</dbReference>
<dbReference type="Gene3D" id="1.10.10.60">
    <property type="entry name" value="Homeodomain-like"/>
    <property type="match status" value="1"/>
</dbReference>
<evidence type="ECO:0000259" key="4">
    <source>
        <dbReference type="PROSITE" id="PS50071"/>
    </source>
</evidence>
<dbReference type="PROSITE" id="PS50071">
    <property type="entry name" value="HOMEOBOX_2"/>
    <property type="match status" value="1"/>
</dbReference>
<feature type="region of interest" description="Disordered" evidence="3">
    <location>
        <begin position="506"/>
        <end position="589"/>
    </location>
</feature>
<reference evidence="5" key="1">
    <citation type="submission" date="2010-11" db="EMBL/GenBank/DDBJ databases">
        <title>Mating type genes in the edible mushroom Flammulina velutipes.</title>
        <authorList>
            <person name="van Peer A.F."/>
            <person name="Park S.-Y."/>
            <person name="Shin P.-G."/>
            <person name="Jang K.-Y."/>
            <person name="Yoo Y.-B."/>
            <person name="Park Y.-J."/>
            <person name="Lee B.-M."/>
            <person name="Kong W.-S."/>
        </authorList>
    </citation>
    <scope>NUCLEOTIDE SEQUENCE</scope>
    <source>
        <strain evidence="5">KACC 42780</strain>
    </source>
</reference>
<dbReference type="EMBL" id="HQ630588">
    <property type="protein sequence ID" value="ADX23531.1"/>
    <property type="molecule type" value="Genomic_DNA"/>
</dbReference>
<dbReference type="AlphaFoldDB" id="F1CZK3"/>
<organism evidence="5">
    <name type="scientific">Flammulina velutipes</name>
    <name type="common">Agaricus velutipes</name>
    <dbReference type="NCBI Taxonomy" id="38945"/>
    <lineage>
        <taxon>Eukaryota</taxon>
        <taxon>Fungi</taxon>
        <taxon>Dikarya</taxon>
        <taxon>Basidiomycota</taxon>
        <taxon>Agaricomycotina</taxon>
        <taxon>Agaricomycetes</taxon>
        <taxon>Agaricomycetidae</taxon>
        <taxon>Agaricales</taxon>
        <taxon>Marasmiineae</taxon>
        <taxon>Physalacriaceae</taxon>
        <taxon>Flammulina</taxon>
    </lineage>
</organism>
<feature type="compositionally biased region" description="Low complexity" evidence="3">
    <location>
        <begin position="579"/>
        <end position="589"/>
    </location>
</feature>
<gene>
    <name evidence="5" type="primary">HD2-2</name>
</gene>
<evidence type="ECO:0000256" key="1">
    <source>
        <dbReference type="PROSITE-ProRule" id="PRU00108"/>
    </source>
</evidence>
<comment type="subcellular location">
    <subcellularLocation>
        <location evidence="1 2">Nucleus</location>
    </subcellularLocation>
</comment>
<dbReference type="GO" id="GO:0005634">
    <property type="term" value="C:nucleus"/>
    <property type="evidence" value="ECO:0007669"/>
    <property type="project" value="UniProtKB-SubCell"/>
</dbReference>
<dbReference type="InterPro" id="IPR009057">
    <property type="entry name" value="Homeodomain-like_sf"/>
</dbReference>
<feature type="region of interest" description="Disordered" evidence="3">
    <location>
        <begin position="249"/>
        <end position="268"/>
    </location>
</feature>
<evidence type="ECO:0000313" key="5">
    <source>
        <dbReference type="EMBL" id="ADX23531.1"/>
    </source>
</evidence>
<evidence type="ECO:0000256" key="3">
    <source>
        <dbReference type="SAM" id="MobiDB-lite"/>
    </source>
</evidence>
<dbReference type="GO" id="GO:0003677">
    <property type="term" value="F:DNA binding"/>
    <property type="evidence" value="ECO:0007669"/>
    <property type="project" value="UniProtKB-UniRule"/>
</dbReference>
<feature type="compositionally biased region" description="Low complexity" evidence="3">
    <location>
        <begin position="525"/>
        <end position="553"/>
    </location>
</feature>
<accession>F1CZK3</accession>
<keyword evidence="1 2" id="KW-0371">Homeobox</keyword>